<protein>
    <submittedName>
        <fullName evidence="1">Uncharacterized protein</fullName>
    </submittedName>
</protein>
<evidence type="ECO:0000313" key="1">
    <source>
        <dbReference type="EMBL" id="KIJ25031.1"/>
    </source>
</evidence>
<feature type="non-terminal residue" evidence="1">
    <location>
        <position position="266"/>
    </location>
</feature>
<dbReference type="Proteomes" id="UP000054279">
    <property type="component" value="Unassembled WGS sequence"/>
</dbReference>
<dbReference type="PANTHER" id="PTHR46579:SF1">
    <property type="entry name" value="F5_8 TYPE C DOMAIN-CONTAINING PROTEIN"/>
    <property type="match status" value="1"/>
</dbReference>
<reference evidence="1 2" key="1">
    <citation type="submission" date="2014-06" db="EMBL/GenBank/DDBJ databases">
        <title>Evolutionary Origins and Diversification of the Mycorrhizal Mutualists.</title>
        <authorList>
            <consortium name="DOE Joint Genome Institute"/>
            <consortium name="Mycorrhizal Genomics Consortium"/>
            <person name="Kohler A."/>
            <person name="Kuo A."/>
            <person name="Nagy L.G."/>
            <person name="Floudas D."/>
            <person name="Copeland A."/>
            <person name="Barry K.W."/>
            <person name="Cichocki N."/>
            <person name="Veneault-Fourrey C."/>
            <person name="LaButti K."/>
            <person name="Lindquist E.A."/>
            <person name="Lipzen A."/>
            <person name="Lundell T."/>
            <person name="Morin E."/>
            <person name="Murat C."/>
            <person name="Riley R."/>
            <person name="Ohm R."/>
            <person name="Sun H."/>
            <person name="Tunlid A."/>
            <person name="Henrissat B."/>
            <person name="Grigoriev I.V."/>
            <person name="Hibbett D.S."/>
            <person name="Martin F."/>
        </authorList>
    </citation>
    <scope>NUCLEOTIDE SEQUENCE [LARGE SCALE GENOMIC DNA]</scope>
    <source>
        <strain evidence="1 2">SS14</strain>
    </source>
</reference>
<dbReference type="OrthoDB" id="2404451at2759"/>
<evidence type="ECO:0000313" key="2">
    <source>
        <dbReference type="Proteomes" id="UP000054279"/>
    </source>
</evidence>
<proteinExistence type="predicted"/>
<accession>A0A0C9UI14</accession>
<sequence>IFDEHAFICLGGKDIPAISKAWMKMKEHNGICPCQRCQALAVRPPLPPGARIMPYYLPFRQPTGYPMPQHYDPHSLPLQTHEEFIKQASEVTNAHTQMESERLAKLYGIKGMPLAAYISSLSFPQSFPYDFMHLLENIMEIMVGHWTGNFKTLDAGAGTYEIPKVIWETIGNVTFESNTTIPSAFGHRIANIAEDRSYFTAEAWLVWTTLLAPEILQGCLDNWYYTHFLHFVKLVKLTISFEYSQDDLIKLKEGWCEWLDKYEKYV</sequence>
<name>A0A0C9UI14_SPHS4</name>
<organism evidence="1 2">
    <name type="scientific">Sphaerobolus stellatus (strain SS14)</name>
    <dbReference type="NCBI Taxonomy" id="990650"/>
    <lineage>
        <taxon>Eukaryota</taxon>
        <taxon>Fungi</taxon>
        <taxon>Dikarya</taxon>
        <taxon>Basidiomycota</taxon>
        <taxon>Agaricomycotina</taxon>
        <taxon>Agaricomycetes</taxon>
        <taxon>Phallomycetidae</taxon>
        <taxon>Geastrales</taxon>
        <taxon>Sphaerobolaceae</taxon>
        <taxon>Sphaerobolus</taxon>
    </lineage>
</organism>
<keyword evidence="2" id="KW-1185">Reference proteome</keyword>
<feature type="non-terminal residue" evidence="1">
    <location>
        <position position="1"/>
    </location>
</feature>
<dbReference type="PANTHER" id="PTHR46579">
    <property type="entry name" value="F5/8 TYPE C DOMAIN-CONTAINING PROTEIN-RELATED"/>
    <property type="match status" value="1"/>
</dbReference>
<dbReference type="AlphaFoldDB" id="A0A0C9UI14"/>
<dbReference type="HOGENOM" id="CLU_026593_0_0_1"/>
<gene>
    <name evidence="1" type="ORF">M422DRAFT_100522</name>
</gene>
<dbReference type="EMBL" id="KN837439">
    <property type="protein sequence ID" value="KIJ25031.1"/>
    <property type="molecule type" value="Genomic_DNA"/>
</dbReference>